<feature type="region of interest" description="Disordered" evidence="9">
    <location>
        <begin position="545"/>
        <end position="571"/>
    </location>
</feature>
<evidence type="ECO:0000256" key="9">
    <source>
        <dbReference type="SAM" id="MobiDB-lite"/>
    </source>
</evidence>
<dbReference type="KEGG" id="zju:107420090"/>
<dbReference type="SMART" id="SM00574">
    <property type="entry name" value="POX"/>
    <property type="match status" value="1"/>
</dbReference>
<dbReference type="PROSITE" id="PS50071">
    <property type="entry name" value="HOMEOBOX_2"/>
    <property type="match status" value="1"/>
</dbReference>
<evidence type="ECO:0000259" key="10">
    <source>
        <dbReference type="PROSITE" id="PS50071"/>
    </source>
</evidence>
<dbReference type="InterPro" id="IPR050224">
    <property type="entry name" value="TALE_homeobox"/>
</dbReference>
<comment type="subcellular location">
    <subcellularLocation>
        <location evidence="1 8">Nucleus</location>
    </subcellularLocation>
</comment>
<keyword evidence="11" id="KW-1185">Reference proteome</keyword>
<dbReference type="SMART" id="SM00389">
    <property type="entry name" value="HOX"/>
    <property type="match status" value="1"/>
</dbReference>
<evidence type="ECO:0000256" key="5">
    <source>
        <dbReference type="ARBA" id="ARBA00023155"/>
    </source>
</evidence>
<dbReference type="Pfam" id="PF07526">
    <property type="entry name" value="POX"/>
    <property type="match status" value="1"/>
</dbReference>
<dbReference type="GO" id="GO:0006355">
    <property type="term" value="P:regulation of DNA-templated transcription"/>
    <property type="evidence" value="ECO:0007669"/>
    <property type="project" value="InterPro"/>
</dbReference>
<dbReference type="InterPro" id="IPR009057">
    <property type="entry name" value="Homeodomain-like_sf"/>
</dbReference>
<dbReference type="GO" id="GO:0003677">
    <property type="term" value="F:DNA binding"/>
    <property type="evidence" value="ECO:0007669"/>
    <property type="project" value="UniProtKB-UniRule"/>
</dbReference>
<name>A0A6P3ZT62_ZIZJJ</name>
<evidence type="ECO:0000313" key="15">
    <source>
        <dbReference type="RefSeq" id="XP_024930235.1"/>
    </source>
</evidence>
<dbReference type="Pfam" id="PF05920">
    <property type="entry name" value="Homeobox_KN"/>
    <property type="match status" value="1"/>
</dbReference>
<dbReference type="InterPro" id="IPR001356">
    <property type="entry name" value="HD"/>
</dbReference>
<evidence type="ECO:0000256" key="1">
    <source>
        <dbReference type="ARBA" id="ARBA00004123"/>
    </source>
</evidence>
<dbReference type="RefSeq" id="XP_015884442.1">
    <property type="nucleotide sequence ID" value="XM_016028956.2"/>
</dbReference>
<feature type="domain" description="Homeobox" evidence="10">
    <location>
        <begin position="472"/>
        <end position="535"/>
    </location>
</feature>
<protein>
    <submittedName>
        <fullName evidence="12 13">Homeobox protein ATH1</fullName>
    </submittedName>
</protein>
<evidence type="ECO:0000256" key="2">
    <source>
        <dbReference type="ARBA" id="ARBA00006454"/>
    </source>
</evidence>
<proteinExistence type="inferred from homology"/>
<dbReference type="RefSeq" id="XP_024930235.1">
    <property type="nucleotide sequence ID" value="XM_025074467.1"/>
</dbReference>
<dbReference type="PANTHER" id="PTHR11850">
    <property type="entry name" value="HOMEOBOX PROTEIN TRANSCRIPTION FACTORS"/>
    <property type="match status" value="1"/>
</dbReference>
<organism evidence="11 13">
    <name type="scientific">Ziziphus jujuba</name>
    <name type="common">Chinese jujube</name>
    <name type="synonym">Ziziphus sativa</name>
    <dbReference type="NCBI Taxonomy" id="326968"/>
    <lineage>
        <taxon>Eukaryota</taxon>
        <taxon>Viridiplantae</taxon>
        <taxon>Streptophyta</taxon>
        <taxon>Embryophyta</taxon>
        <taxon>Tracheophyta</taxon>
        <taxon>Spermatophyta</taxon>
        <taxon>Magnoliopsida</taxon>
        <taxon>eudicotyledons</taxon>
        <taxon>Gunneridae</taxon>
        <taxon>Pentapetalae</taxon>
        <taxon>rosids</taxon>
        <taxon>fabids</taxon>
        <taxon>Rosales</taxon>
        <taxon>Rhamnaceae</taxon>
        <taxon>Paliureae</taxon>
        <taxon>Ziziphus</taxon>
    </lineage>
</organism>
<evidence type="ECO:0000256" key="7">
    <source>
        <dbReference type="ARBA" id="ARBA00023242"/>
    </source>
</evidence>
<dbReference type="GO" id="GO:0005634">
    <property type="term" value="C:nucleus"/>
    <property type="evidence" value="ECO:0007669"/>
    <property type="project" value="UniProtKB-SubCell"/>
</dbReference>
<dbReference type="CDD" id="cd00086">
    <property type="entry name" value="homeodomain"/>
    <property type="match status" value="1"/>
</dbReference>
<dbReference type="Gene3D" id="1.10.10.60">
    <property type="entry name" value="Homeodomain-like"/>
    <property type="match status" value="1"/>
</dbReference>
<feature type="compositionally biased region" description="Polar residues" evidence="9">
    <location>
        <begin position="561"/>
        <end position="571"/>
    </location>
</feature>
<evidence type="ECO:0000256" key="3">
    <source>
        <dbReference type="ARBA" id="ARBA00023015"/>
    </source>
</evidence>
<keyword evidence="6" id="KW-0804">Transcription</keyword>
<evidence type="ECO:0000313" key="12">
    <source>
        <dbReference type="RefSeq" id="XP_015884442.1"/>
    </source>
</evidence>
<sequence>MMENQMFNVTMDAMSRDSVVIDENSEHATMNSLVQSCSFDLNDQNRMIVPLHSTIQEPINGDVRNRTEIIIPNAFYTCHRRNTDRDASLGCSSATANSEFQEHPISTASVANFLAERNGLPENLNNLAILVPPIYSSEVLAEYISNGWSSSLNHRLAPSMNCGYDDVLGNIGGQWDIQKYPATSDFGGKNSVRTEFQPYSSVGNMEPCGLISADSASVAADHSYSSSKFSNELSLTLATSKPSVISGIHIPGQCSEMTCSGVARNSLNETRFASEQTSCNSEDLSLSFGSYRPPQFSKVILGSRYLCVIQEILAQIASYSLENLDFQTTYPTAGAPDGVNIPFCSNSCSERGSGFEAAMEPALQRRAVERKKAKLLALLQMVDDRYNQCLDEIHTVISAFHAATELDPQIHARFALQTISVLYKNLRERISNQFLAMGAHLNPACFRENERSFETSFIQKQWALQQLKKKDHQLWRPQRGLPERSVSVLRAWMFQNFLHPYPKDAEKHLLAVKSGLTRNQVSNWFINARVRLWKPMIEEMYSEMNRRKTNRNDQNTDRSHSSANNQRYNSN</sequence>
<dbReference type="InterPro" id="IPR006563">
    <property type="entry name" value="POX_dom"/>
</dbReference>
<gene>
    <name evidence="12 13 14 15" type="primary">LOC107420090</name>
</gene>
<keyword evidence="3" id="KW-0805">Transcription regulation</keyword>
<dbReference type="AlphaFoldDB" id="A0A6P3ZT62"/>
<keyword evidence="5 8" id="KW-0371">Homeobox</keyword>
<keyword evidence="7 8" id="KW-0539">Nucleus</keyword>
<evidence type="ECO:0000256" key="6">
    <source>
        <dbReference type="ARBA" id="ARBA00023163"/>
    </source>
</evidence>
<dbReference type="RefSeq" id="XP_024930234.1">
    <property type="nucleotide sequence ID" value="XM_025074466.1"/>
</dbReference>
<dbReference type="InterPro" id="IPR008422">
    <property type="entry name" value="KN_HD"/>
</dbReference>
<dbReference type="SUPFAM" id="SSF46689">
    <property type="entry name" value="Homeodomain-like"/>
    <property type="match status" value="1"/>
</dbReference>
<evidence type="ECO:0000256" key="4">
    <source>
        <dbReference type="ARBA" id="ARBA00023125"/>
    </source>
</evidence>
<reference evidence="12 13" key="1">
    <citation type="submission" date="2025-04" db="UniProtKB">
        <authorList>
            <consortium name="RefSeq"/>
        </authorList>
    </citation>
    <scope>IDENTIFICATION</scope>
    <source>
        <tissue evidence="12 13">In vitro plantlets</tissue>
    </source>
</reference>
<evidence type="ECO:0000256" key="8">
    <source>
        <dbReference type="PROSITE-ProRule" id="PRU00108"/>
    </source>
</evidence>
<dbReference type="Proteomes" id="UP001652623">
    <property type="component" value="Chromosome 5"/>
</dbReference>
<evidence type="ECO:0000313" key="11">
    <source>
        <dbReference type="Proteomes" id="UP001652623"/>
    </source>
</evidence>
<keyword evidence="4 8" id="KW-0238">DNA-binding</keyword>
<feature type="compositionally biased region" description="Basic and acidic residues" evidence="9">
    <location>
        <begin position="545"/>
        <end position="560"/>
    </location>
</feature>
<feature type="DNA-binding region" description="Homeobox" evidence="8">
    <location>
        <begin position="474"/>
        <end position="536"/>
    </location>
</feature>
<evidence type="ECO:0000313" key="13">
    <source>
        <dbReference type="RefSeq" id="XP_015884443.1"/>
    </source>
</evidence>
<dbReference type="RefSeq" id="XP_015884443.1">
    <property type="nucleotide sequence ID" value="XM_016028957.2"/>
</dbReference>
<comment type="similarity">
    <text evidence="2">Belongs to the TALE/BELL homeobox family.</text>
</comment>
<dbReference type="GeneID" id="107420090"/>
<evidence type="ECO:0000313" key="14">
    <source>
        <dbReference type="RefSeq" id="XP_024930234.1"/>
    </source>
</evidence>
<accession>A0A6P3ZT62</accession>